<organism evidence="3 4">
    <name type="scientific">Streptomyces piniterrae</name>
    <dbReference type="NCBI Taxonomy" id="2571125"/>
    <lineage>
        <taxon>Bacteria</taxon>
        <taxon>Bacillati</taxon>
        <taxon>Actinomycetota</taxon>
        <taxon>Actinomycetes</taxon>
        <taxon>Kitasatosporales</taxon>
        <taxon>Streptomycetaceae</taxon>
        <taxon>Streptomyces</taxon>
    </lineage>
</organism>
<comment type="caution">
    <text evidence="3">The sequence shown here is derived from an EMBL/GenBank/DDBJ whole genome shotgun (WGS) entry which is preliminary data.</text>
</comment>
<evidence type="ECO:0000313" key="3">
    <source>
        <dbReference type="EMBL" id="TJZ59144.1"/>
    </source>
</evidence>
<dbReference type="AlphaFoldDB" id="A0A4U0P8U0"/>
<dbReference type="EMBL" id="SUMB01000001">
    <property type="protein sequence ID" value="TJZ59144.1"/>
    <property type="molecule type" value="Genomic_DNA"/>
</dbReference>
<dbReference type="Pfam" id="PF00535">
    <property type="entry name" value="Glycos_transf_2"/>
    <property type="match status" value="1"/>
</dbReference>
<dbReference type="RefSeq" id="WP_136738096.1">
    <property type="nucleotide sequence ID" value="NZ_SUMB01000001.1"/>
</dbReference>
<sequence length="242" mass="26030">MLGNGWPNSVGGSWIVVVDGPGAVEFQKWPPGAVVVRNPVHGGVSTARNRALALAGDGWVLSLDADDVPDAEGMAAFVRDPLVGDEAVGWISANRSFLDGSPSVHHRATPRRWVRHELSPAWTLPTYPFNVSSVLARTEVALAAGGWPAVIVCENVGWVLAKSEHAGGASSTHTVTRYRTWQGQTTHSTWFDDEFVTAYTAVTRMTNARRAIMGQPPVTFPSPPATGVGDSAYHRQQARPRM</sequence>
<keyword evidence="4" id="KW-1185">Reference proteome</keyword>
<name>A0A4U0P8U0_9ACTN</name>
<feature type="domain" description="Glycosyltransferase 2-like" evidence="2">
    <location>
        <begin position="24"/>
        <end position="72"/>
    </location>
</feature>
<dbReference type="GO" id="GO:0016740">
    <property type="term" value="F:transferase activity"/>
    <property type="evidence" value="ECO:0007669"/>
    <property type="project" value="UniProtKB-KW"/>
</dbReference>
<dbReference type="InterPro" id="IPR001173">
    <property type="entry name" value="Glyco_trans_2-like"/>
</dbReference>
<evidence type="ECO:0000256" key="1">
    <source>
        <dbReference type="SAM" id="MobiDB-lite"/>
    </source>
</evidence>
<dbReference type="InterPro" id="IPR029044">
    <property type="entry name" value="Nucleotide-diphossugar_trans"/>
</dbReference>
<gene>
    <name evidence="3" type="ORF">FCH28_03240</name>
</gene>
<dbReference type="Gene3D" id="3.90.550.10">
    <property type="entry name" value="Spore Coat Polysaccharide Biosynthesis Protein SpsA, Chain A"/>
    <property type="match status" value="1"/>
</dbReference>
<dbReference type="SUPFAM" id="SSF53448">
    <property type="entry name" value="Nucleotide-diphospho-sugar transferases"/>
    <property type="match status" value="1"/>
</dbReference>
<dbReference type="Proteomes" id="UP000308697">
    <property type="component" value="Unassembled WGS sequence"/>
</dbReference>
<reference evidence="3 4" key="1">
    <citation type="submission" date="2019-04" db="EMBL/GenBank/DDBJ databases">
        <title>Streptomyces piniterrae sp. nov., a heliquinomycin-producing actinomycete isolated from rhizosphere soil of Pinus yunnanensis.</title>
        <authorList>
            <person name="Zhuang X."/>
            <person name="Zhao J."/>
        </authorList>
    </citation>
    <scope>NUCLEOTIDE SEQUENCE [LARGE SCALE GENOMIC DNA]</scope>
    <source>
        <strain evidence="4">jys28</strain>
    </source>
</reference>
<proteinExistence type="predicted"/>
<accession>A0A4U0P8U0</accession>
<keyword evidence="3" id="KW-0808">Transferase</keyword>
<dbReference type="OrthoDB" id="4529776at2"/>
<feature type="region of interest" description="Disordered" evidence="1">
    <location>
        <begin position="214"/>
        <end position="242"/>
    </location>
</feature>
<dbReference type="CDD" id="cd00761">
    <property type="entry name" value="Glyco_tranf_GTA_type"/>
    <property type="match status" value="1"/>
</dbReference>
<protein>
    <submittedName>
        <fullName evidence="3">Glycosyltransferase family 2 protein</fullName>
    </submittedName>
</protein>
<evidence type="ECO:0000313" key="4">
    <source>
        <dbReference type="Proteomes" id="UP000308697"/>
    </source>
</evidence>
<evidence type="ECO:0000259" key="2">
    <source>
        <dbReference type="Pfam" id="PF00535"/>
    </source>
</evidence>